<dbReference type="RefSeq" id="WP_052512298.1">
    <property type="nucleotide sequence ID" value="NZ_CP118101.1"/>
</dbReference>
<keyword evidence="1" id="KW-0812">Transmembrane</keyword>
<proteinExistence type="predicted"/>
<organism evidence="2 3">
    <name type="scientific">Paenibacillus urinalis</name>
    <dbReference type="NCBI Taxonomy" id="521520"/>
    <lineage>
        <taxon>Bacteria</taxon>
        <taxon>Bacillati</taxon>
        <taxon>Bacillota</taxon>
        <taxon>Bacilli</taxon>
        <taxon>Bacillales</taxon>
        <taxon>Paenibacillaceae</taxon>
        <taxon>Paenibacillus</taxon>
    </lineage>
</organism>
<sequence>MNISILDTKRRALGSLRGAWWRVILLTVLIVILTLVFPLIFDIRSRGGYERWKGMEESLFQFNFYILLLGIVITPLLTSALWFYLDLVRKFDPWLTEIFEIYRNGEKVLKLIWTSIVSCLFLLMWTLLLVVPGIIKLLSYSQTPYILQDHPEYSAVQAITESRRLMEGYKWNYFVFLLSFLGWGALTAVTLGLAWLFVGPYFSAAQAAFYDELRRVNQQPALS</sequence>
<keyword evidence="1" id="KW-1133">Transmembrane helix</keyword>
<feature type="transmembrane region" description="Helical" evidence="1">
    <location>
        <begin position="62"/>
        <end position="85"/>
    </location>
</feature>
<feature type="transmembrane region" description="Helical" evidence="1">
    <location>
        <begin position="20"/>
        <end position="41"/>
    </location>
</feature>
<protein>
    <submittedName>
        <fullName evidence="2">DUF975 family protein</fullName>
    </submittedName>
</protein>
<dbReference type="EMBL" id="CP118101">
    <property type="protein sequence ID" value="WDH83534.1"/>
    <property type="molecule type" value="Genomic_DNA"/>
</dbReference>
<evidence type="ECO:0000256" key="1">
    <source>
        <dbReference type="SAM" id="Phobius"/>
    </source>
</evidence>
<dbReference type="InterPro" id="IPR010380">
    <property type="entry name" value="DUF975"/>
</dbReference>
<feature type="transmembrane region" description="Helical" evidence="1">
    <location>
        <begin position="111"/>
        <end position="135"/>
    </location>
</feature>
<gene>
    <name evidence="2" type="ORF">PUW23_04630</name>
</gene>
<dbReference type="AlphaFoldDB" id="A0AAX3N4C3"/>
<dbReference type="Proteomes" id="UP001220962">
    <property type="component" value="Chromosome"/>
</dbReference>
<evidence type="ECO:0000313" key="2">
    <source>
        <dbReference type="EMBL" id="WDH83534.1"/>
    </source>
</evidence>
<keyword evidence="1" id="KW-0472">Membrane</keyword>
<dbReference type="PANTHER" id="PTHR40076:SF1">
    <property type="entry name" value="MEMBRANE PROTEIN"/>
    <property type="match status" value="1"/>
</dbReference>
<dbReference type="Pfam" id="PF06161">
    <property type="entry name" value="DUF975"/>
    <property type="match status" value="1"/>
</dbReference>
<evidence type="ECO:0000313" key="3">
    <source>
        <dbReference type="Proteomes" id="UP001220962"/>
    </source>
</evidence>
<feature type="transmembrane region" description="Helical" evidence="1">
    <location>
        <begin position="173"/>
        <end position="198"/>
    </location>
</feature>
<name>A0AAX3N4C3_9BACL</name>
<reference evidence="2" key="1">
    <citation type="submission" date="2023-02" db="EMBL/GenBank/DDBJ databases">
        <title>Pathogen: clinical or host-associated sample.</title>
        <authorList>
            <person name="Hergert J."/>
            <person name="Casey R."/>
            <person name="Wagner J."/>
            <person name="Young E.L."/>
            <person name="Oakeson K.F."/>
        </authorList>
    </citation>
    <scope>NUCLEOTIDE SEQUENCE</scope>
    <source>
        <strain evidence="2">2022CK-00830</strain>
    </source>
</reference>
<dbReference type="PANTHER" id="PTHR40076">
    <property type="entry name" value="MEMBRANE PROTEIN-RELATED"/>
    <property type="match status" value="1"/>
</dbReference>
<accession>A0AAX3N4C3</accession>